<evidence type="ECO:0000313" key="3">
    <source>
        <dbReference type="Proteomes" id="UP000094801"/>
    </source>
</evidence>
<keyword evidence="3" id="KW-1185">Reference proteome</keyword>
<protein>
    <recommendedName>
        <fullName evidence="1">Tetrapyrrole biosynthesis uroporphyrinogen III synthase domain-containing protein</fullName>
    </recommendedName>
</protein>
<feature type="domain" description="Tetrapyrrole biosynthesis uroporphyrinogen III synthase" evidence="1">
    <location>
        <begin position="17"/>
        <end position="255"/>
    </location>
</feature>
<proteinExistence type="predicted"/>
<dbReference type="GO" id="GO:0005829">
    <property type="term" value="C:cytosol"/>
    <property type="evidence" value="ECO:0007669"/>
    <property type="project" value="TreeGrafter"/>
</dbReference>
<dbReference type="InterPro" id="IPR036108">
    <property type="entry name" value="4pyrrol_syn_uPrphyn_synt_sf"/>
</dbReference>
<dbReference type="GO" id="GO:0006782">
    <property type="term" value="P:protoporphyrinogen IX biosynthetic process"/>
    <property type="evidence" value="ECO:0007669"/>
    <property type="project" value="UniProtKB-UniPathway"/>
</dbReference>
<dbReference type="Pfam" id="PF02602">
    <property type="entry name" value="HEM4"/>
    <property type="match status" value="1"/>
</dbReference>
<dbReference type="Proteomes" id="UP000094801">
    <property type="component" value="Unassembled WGS sequence"/>
</dbReference>
<gene>
    <name evidence="2" type="ORF">CANARDRAFT_8108</name>
</gene>
<dbReference type="PANTHER" id="PTHR12390">
    <property type="entry name" value="UROPORPHYRINOGEN III SYNTHASE"/>
    <property type="match status" value="1"/>
</dbReference>
<dbReference type="PANTHER" id="PTHR12390:SF0">
    <property type="entry name" value="UROPORPHYRINOGEN-III SYNTHASE"/>
    <property type="match status" value="1"/>
</dbReference>
<evidence type="ECO:0000259" key="1">
    <source>
        <dbReference type="Pfam" id="PF02602"/>
    </source>
</evidence>
<accession>A0A1E4SZN0</accession>
<dbReference type="UniPathway" id="UPA00251">
    <property type="reaction ID" value="UER00320"/>
</dbReference>
<dbReference type="InterPro" id="IPR039793">
    <property type="entry name" value="UROS/Hem4"/>
</dbReference>
<dbReference type="CDD" id="cd06578">
    <property type="entry name" value="HemD"/>
    <property type="match status" value="1"/>
</dbReference>
<name>A0A1E4SZN0_9ASCO</name>
<dbReference type="SUPFAM" id="SSF69618">
    <property type="entry name" value="HemD-like"/>
    <property type="match status" value="1"/>
</dbReference>
<dbReference type="OrthoDB" id="5595751at2759"/>
<dbReference type="GO" id="GO:0006780">
    <property type="term" value="P:uroporphyrinogen III biosynthetic process"/>
    <property type="evidence" value="ECO:0007669"/>
    <property type="project" value="InterPro"/>
</dbReference>
<dbReference type="Gene3D" id="3.40.50.10090">
    <property type="match status" value="2"/>
</dbReference>
<organism evidence="2 3">
    <name type="scientific">[Candida] arabinofermentans NRRL YB-2248</name>
    <dbReference type="NCBI Taxonomy" id="983967"/>
    <lineage>
        <taxon>Eukaryota</taxon>
        <taxon>Fungi</taxon>
        <taxon>Dikarya</taxon>
        <taxon>Ascomycota</taxon>
        <taxon>Saccharomycotina</taxon>
        <taxon>Pichiomycetes</taxon>
        <taxon>Pichiales</taxon>
        <taxon>Pichiaceae</taxon>
        <taxon>Ogataea</taxon>
        <taxon>Ogataea/Candida clade</taxon>
    </lineage>
</organism>
<sequence length="266" mass="30727">MAKKIVLLKNRTTPVDQYHDIFESNDYNPQFLPLLKHSPLNKPEILQFLKSEEYINDYQALIVTSQRCIEVLDDLVHTLQEEKFEHIDTLLSKPSYTVGPTTAHFLAKLGFKDIRGGKDAGNGMILSDIIVNDPLFTNSNNKKILFLTGEIRRDIIPKRLKSENYQLLELVSYRTEPLDNIYERYIEAHNSMVEEDDNWVVFFSPQGTEEIIQYMKKSKRFFKLASIGPTTEEYLLKEGLTPHIVARKPDATSLFDSILNLSKSQE</sequence>
<reference evidence="3" key="1">
    <citation type="submission" date="2016-04" db="EMBL/GenBank/DDBJ databases">
        <title>Comparative genomics of biotechnologically important yeasts.</title>
        <authorList>
            <consortium name="DOE Joint Genome Institute"/>
            <person name="Riley R."/>
            <person name="Haridas S."/>
            <person name="Wolfe K.H."/>
            <person name="Lopes M.R."/>
            <person name="Hittinger C.T."/>
            <person name="Goker M."/>
            <person name="Salamov A."/>
            <person name="Wisecaver J."/>
            <person name="Long T.M."/>
            <person name="Aerts A.L."/>
            <person name="Barry K."/>
            <person name="Choi C."/>
            <person name="Clum A."/>
            <person name="Coughlan A.Y."/>
            <person name="Deshpande S."/>
            <person name="Douglass A.P."/>
            <person name="Hanson S.J."/>
            <person name="Klenk H.-P."/>
            <person name="Labutti K."/>
            <person name="Lapidus A."/>
            <person name="Lindquist E."/>
            <person name="Lipzen A."/>
            <person name="Meier-Kolthoff J.P."/>
            <person name="Ohm R.A."/>
            <person name="Otillar R.P."/>
            <person name="Pangilinan J."/>
            <person name="Peng Y."/>
            <person name="Rokas A."/>
            <person name="Rosa C.A."/>
            <person name="Scheuner C."/>
            <person name="Sibirny A.A."/>
            <person name="Slot J.C."/>
            <person name="Stielow J.B."/>
            <person name="Sun H."/>
            <person name="Kurtzman C.P."/>
            <person name="Blackwell M."/>
            <person name="Grigoriev I.V."/>
            <person name="Jeffries T.W."/>
        </authorList>
    </citation>
    <scope>NUCLEOTIDE SEQUENCE [LARGE SCALE GENOMIC DNA]</scope>
    <source>
        <strain evidence="3">NRRL YB-2248</strain>
    </source>
</reference>
<evidence type="ECO:0000313" key="2">
    <source>
        <dbReference type="EMBL" id="ODV84975.1"/>
    </source>
</evidence>
<dbReference type="InterPro" id="IPR003754">
    <property type="entry name" value="4pyrrol_synth_uPrphyn_synth"/>
</dbReference>
<dbReference type="AlphaFoldDB" id="A0A1E4SZN0"/>
<dbReference type="GO" id="GO:0004852">
    <property type="term" value="F:uroporphyrinogen-III synthase activity"/>
    <property type="evidence" value="ECO:0007669"/>
    <property type="project" value="InterPro"/>
</dbReference>
<dbReference type="EMBL" id="KV453854">
    <property type="protein sequence ID" value="ODV84975.1"/>
    <property type="molecule type" value="Genomic_DNA"/>
</dbReference>
<dbReference type="STRING" id="983967.A0A1E4SZN0"/>